<evidence type="ECO:0000313" key="3">
    <source>
        <dbReference type="Proteomes" id="UP000762676"/>
    </source>
</evidence>
<keyword evidence="3" id="KW-1185">Reference proteome</keyword>
<organism evidence="2 3">
    <name type="scientific">Elysia marginata</name>
    <dbReference type="NCBI Taxonomy" id="1093978"/>
    <lineage>
        <taxon>Eukaryota</taxon>
        <taxon>Metazoa</taxon>
        <taxon>Spiralia</taxon>
        <taxon>Lophotrochozoa</taxon>
        <taxon>Mollusca</taxon>
        <taxon>Gastropoda</taxon>
        <taxon>Heterobranchia</taxon>
        <taxon>Euthyneura</taxon>
        <taxon>Panpulmonata</taxon>
        <taxon>Sacoglossa</taxon>
        <taxon>Placobranchoidea</taxon>
        <taxon>Plakobranchidae</taxon>
        <taxon>Elysia</taxon>
    </lineage>
</organism>
<protein>
    <submittedName>
        <fullName evidence="2">Uncharacterized protein</fullName>
    </submittedName>
</protein>
<proteinExistence type="predicted"/>
<dbReference type="AlphaFoldDB" id="A0AAV4GMU1"/>
<name>A0AAV4GMU1_9GAST</name>
<feature type="compositionally biased region" description="Polar residues" evidence="1">
    <location>
        <begin position="35"/>
        <end position="44"/>
    </location>
</feature>
<evidence type="ECO:0000256" key="1">
    <source>
        <dbReference type="SAM" id="MobiDB-lite"/>
    </source>
</evidence>
<reference evidence="2 3" key="1">
    <citation type="journal article" date="2021" name="Elife">
        <title>Chloroplast acquisition without the gene transfer in kleptoplastic sea slugs, Plakobranchus ocellatus.</title>
        <authorList>
            <person name="Maeda T."/>
            <person name="Takahashi S."/>
            <person name="Yoshida T."/>
            <person name="Shimamura S."/>
            <person name="Takaki Y."/>
            <person name="Nagai Y."/>
            <person name="Toyoda A."/>
            <person name="Suzuki Y."/>
            <person name="Arimoto A."/>
            <person name="Ishii H."/>
            <person name="Satoh N."/>
            <person name="Nishiyama T."/>
            <person name="Hasebe M."/>
            <person name="Maruyama T."/>
            <person name="Minagawa J."/>
            <person name="Obokata J."/>
            <person name="Shigenobu S."/>
        </authorList>
    </citation>
    <scope>NUCLEOTIDE SEQUENCE [LARGE SCALE GENOMIC DNA]</scope>
</reference>
<dbReference type="Proteomes" id="UP000762676">
    <property type="component" value="Unassembled WGS sequence"/>
</dbReference>
<evidence type="ECO:0000313" key="2">
    <source>
        <dbReference type="EMBL" id="GFR85941.1"/>
    </source>
</evidence>
<sequence>MKQTFPHGPASPGKWPSLAPESELDMTRKHHSEPRSQSSSQNNEHCTCGLAYCTCGFLCNSEGEDLIVPAHFCNETITSQPVEKQSSVTKVWARLDQHLTGCPKEISLS</sequence>
<gene>
    <name evidence="2" type="ORF">ElyMa_006041300</name>
</gene>
<comment type="caution">
    <text evidence="2">The sequence shown here is derived from an EMBL/GenBank/DDBJ whole genome shotgun (WGS) entry which is preliminary data.</text>
</comment>
<feature type="region of interest" description="Disordered" evidence="1">
    <location>
        <begin position="1"/>
        <end position="44"/>
    </location>
</feature>
<dbReference type="EMBL" id="BMAT01012099">
    <property type="protein sequence ID" value="GFR85941.1"/>
    <property type="molecule type" value="Genomic_DNA"/>
</dbReference>
<accession>A0AAV4GMU1</accession>